<feature type="signal peptide" evidence="5">
    <location>
        <begin position="1"/>
        <end position="23"/>
    </location>
</feature>
<dbReference type="EMBL" id="BMFC01000003">
    <property type="protein sequence ID" value="GGC02600.1"/>
    <property type="molecule type" value="Genomic_DNA"/>
</dbReference>
<protein>
    <recommendedName>
        <fullName evidence="6">Cytochrome c domain-containing protein</fullName>
    </recommendedName>
</protein>
<evidence type="ECO:0000256" key="1">
    <source>
        <dbReference type="ARBA" id="ARBA00022617"/>
    </source>
</evidence>
<organism evidence="7 8">
    <name type="scientific">Marivita lacus</name>
    <dbReference type="NCBI Taxonomy" id="1323742"/>
    <lineage>
        <taxon>Bacteria</taxon>
        <taxon>Pseudomonadati</taxon>
        <taxon>Pseudomonadota</taxon>
        <taxon>Alphaproteobacteria</taxon>
        <taxon>Rhodobacterales</taxon>
        <taxon>Roseobacteraceae</taxon>
        <taxon>Marivita</taxon>
    </lineage>
</organism>
<proteinExistence type="predicted"/>
<sequence length="106" mass="11506">MRNRCLCLGGVLALAGLSGTALAQEGNITMGRQIAEEYCVSCHDVDPGGAFKQEPPSFAAIAIYRSPEQIRERIVTPIHAAMPRYTEYMIGGNIDDMVAYIASLEE</sequence>
<keyword evidence="5" id="KW-0732">Signal</keyword>
<keyword evidence="1 4" id="KW-0349">Heme</keyword>
<feature type="chain" id="PRO_5047284018" description="Cytochrome c domain-containing protein" evidence="5">
    <location>
        <begin position="24"/>
        <end position="106"/>
    </location>
</feature>
<reference evidence="8" key="1">
    <citation type="journal article" date="2019" name="Int. J. Syst. Evol. Microbiol.">
        <title>The Global Catalogue of Microorganisms (GCM) 10K type strain sequencing project: providing services to taxonomists for standard genome sequencing and annotation.</title>
        <authorList>
            <consortium name="The Broad Institute Genomics Platform"/>
            <consortium name="The Broad Institute Genome Sequencing Center for Infectious Disease"/>
            <person name="Wu L."/>
            <person name="Ma J."/>
        </authorList>
    </citation>
    <scope>NUCLEOTIDE SEQUENCE [LARGE SCALE GENOMIC DNA]</scope>
    <source>
        <strain evidence="8">CGMCC 1.12478</strain>
    </source>
</reference>
<evidence type="ECO:0000256" key="5">
    <source>
        <dbReference type="SAM" id="SignalP"/>
    </source>
</evidence>
<dbReference type="PROSITE" id="PS51007">
    <property type="entry name" value="CYTC"/>
    <property type="match status" value="1"/>
</dbReference>
<evidence type="ECO:0000256" key="2">
    <source>
        <dbReference type="ARBA" id="ARBA00022723"/>
    </source>
</evidence>
<dbReference type="SUPFAM" id="SSF46626">
    <property type="entry name" value="Cytochrome c"/>
    <property type="match status" value="1"/>
</dbReference>
<gene>
    <name evidence="7" type="ORF">GCM10011363_18980</name>
</gene>
<name>A0ABQ1KL57_9RHOB</name>
<dbReference type="Proteomes" id="UP000645462">
    <property type="component" value="Unassembled WGS sequence"/>
</dbReference>
<dbReference type="InterPro" id="IPR009056">
    <property type="entry name" value="Cyt_c-like_dom"/>
</dbReference>
<feature type="domain" description="Cytochrome c" evidence="6">
    <location>
        <begin position="26"/>
        <end position="105"/>
    </location>
</feature>
<comment type="caution">
    <text evidence="7">The sequence shown here is derived from an EMBL/GenBank/DDBJ whole genome shotgun (WGS) entry which is preliminary data.</text>
</comment>
<evidence type="ECO:0000313" key="8">
    <source>
        <dbReference type="Proteomes" id="UP000645462"/>
    </source>
</evidence>
<dbReference type="Gene3D" id="1.10.760.10">
    <property type="entry name" value="Cytochrome c-like domain"/>
    <property type="match status" value="1"/>
</dbReference>
<keyword evidence="3 4" id="KW-0408">Iron</keyword>
<evidence type="ECO:0000313" key="7">
    <source>
        <dbReference type="EMBL" id="GGC02600.1"/>
    </source>
</evidence>
<dbReference type="InterPro" id="IPR036909">
    <property type="entry name" value="Cyt_c-like_dom_sf"/>
</dbReference>
<keyword evidence="8" id="KW-1185">Reference proteome</keyword>
<evidence type="ECO:0000256" key="3">
    <source>
        <dbReference type="ARBA" id="ARBA00023004"/>
    </source>
</evidence>
<dbReference type="RefSeq" id="WP_188481778.1">
    <property type="nucleotide sequence ID" value="NZ_BMFC01000003.1"/>
</dbReference>
<accession>A0ABQ1KL57</accession>
<dbReference type="Pfam" id="PF13442">
    <property type="entry name" value="Cytochrome_CBB3"/>
    <property type="match status" value="1"/>
</dbReference>
<evidence type="ECO:0000259" key="6">
    <source>
        <dbReference type="PROSITE" id="PS51007"/>
    </source>
</evidence>
<evidence type="ECO:0000256" key="4">
    <source>
        <dbReference type="PROSITE-ProRule" id="PRU00433"/>
    </source>
</evidence>
<keyword evidence="2 4" id="KW-0479">Metal-binding</keyword>